<evidence type="ECO:0008006" key="3">
    <source>
        <dbReference type="Google" id="ProtNLM"/>
    </source>
</evidence>
<keyword evidence="2" id="KW-1185">Reference proteome</keyword>
<evidence type="ECO:0000313" key="2">
    <source>
        <dbReference type="Proteomes" id="UP000602198"/>
    </source>
</evidence>
<protein>
    <recommendedName>
        <fullName evidence="3">Phage tail protein</fullName>
    </recommendedName>
</protein>
<gene>
    <name evidence="1" type="ORF">JK358_02300</name>
</gene>
<sequence>MATYFDPKAWSPLRAVDLGMDLGKRLFDQTWVDQWTSFTTAWLDPVTDFGVGTVTALMPDVLMTLLSEGILSQFGGQEVDATFLGHDLRATLHTLKVRRRGAHFQTKTVLTQLHWNNHPVEELTAIAHGVRIIPGVPTRIRAAQIDITGVVSVAALLNWINTWQPDWVLETAPDGQIMARHKRRKIRALATGEITNNVLTISVHTAHWRSIRAPRSMTRLAPIPLTDLPNQLRILRAERKGDHIEFTADLPGMTASFDLAQIRSAIVAGTTLIVF</sequence>
<proteinExistence type="predicted"/>
<evidence type="ECO:0000313" key="1">
    <source>
        <dbReference type="EMBL" id="MBL1073221.1"/>
    </source>
</evidence>
<dbReference type="RefSeq" id="WP_201942894.1">
    <property type="nucleotide sequence ID" value="NZ_JAERRJ010000001.1"/>
</dbReference>
<comment type="caution">
    <text evidence="1">The sequence shown here is derived from an EMBL/GenBank/DDBJ whole genome shotgun (WGS) entry which is preliminary data.</text>
</comment>
<accession>A0ABS1LYU7</accession>
<name>A0ABS1LYU7_9NOCA</name>
<organism evidence="1 2">
    <name type="scientific">Nocardia acididurans</name>
    <dbReference type="NCBI Taxonomy" id="2802282"/>
    <lineage>
        <taxon>Bacteria</taxon>
        <taxon>Bacillati</taxon>
        <taxon>Actinomycetota</taxon>
        <taxon>Actinomycetes</taxon>
        <taxon>Mycobacteriales</taxon>
        <taxon>Nocardiaceae</taxon>
        <taxon>Nocardia</taxon>
    </lineage>
</organism>
<dbReference type="EMBL" id="JAERRJ010000001">
    <property type="protein sequence ID" value="MBL1073221.1"/>
    <property type="molecule type" value="Genomic_DNA"/>
</dbReference>
<dbReference type="Proteomes" id="UP000602198">
    <property type="component" value="Unassembled WGS sequence"/>
</dbReference>
<reference evidence="1 2" key="1">
    <citation type="submission" date="2021-01" db="EMBL/GenBank/DDBJ databases">
        <title>WGS of actinomycetes isolated from Thailand.</title>
        <authorList>
            <person name="Thawai C."/>
        </authorList>
    </citation>
    <scope>NUCLEOTIDE SEQUENCE [LARGE SCALE GENOMIC DNA]</scope>
    <source>
        <strain evidence="1 2">LPG 2</strain>
    </source>
</reference>